<accession>A0A484F8T8</accession>
<evidence type="ECO:0000256" key="1">
    <source>
        <dbReference type="SAM" id="MobiDB-lite"/>
    </source>
</evidence>
<dbReference type="PANTHER" id="PTHR28094:SF1">
    <property type="entry name" value="MEIOTICALLY UP-REGULATED GENE 113 PROTEIN"/>
    <property type="match status" value="1"/>
</dbReference>
<dbReference type="InterPro" id="IPR018306">
    <property type="entry name" value="Phage_T5_Orf172_DNA-bd"/>
</dbReference>
<reference evidence="4" key="2">
    <citation type="journal article" date="2019" name="Mol. Plant Microbe Interact.">
        <title>Genome sequence resources for four phytopathogenic fungi from the Colletotrichum orbiculare species complex.</title>
        <authorList>
            <person name="Gan P."/>
            <person name="Tsushima A."/>
            <person name="Narusaka M."/>
            <person name="Narusaka Y."/>
            <person name="Takano Y."/>
            <person name="Kubo Y."/>
            <person name="Shirasu K."/>
        </authorList>
    </citation>
    <scope>GENOME REANNOTATION</scope>
    <source>
        <strain evidence="4">104-T / ATCC 96160 / CBS 514.97 / LARS 414 / MAFF 240422</strain>
    </source>
</reference>
<dbReference type="AlphaFoldDB" id="A0A484F8T8"/>
<comment type="caution">
    <text evidence="3">The sequence shown here is derived from an EMBL/GenBank/DDBJ whole genome shotgun (WGS) entry which is preliminary data.</text>
</comment>
<name>A0A484F8T8_COLOR</name>
<gene>
    <name evidence="3" type="ORF">Cob_v012721</name>
</gene>
<keyword evidence="4" id="KW-1185">Reference proteome</keyword>
<dbReference type="SMART" id="SM00974">
    <property type="entry name" value="T5orf172"/>
    <property type="match status" value="1"/>
</dbReference>
<feature type="region of interest" description="Disordered" evidence="1">
    <location>
        <begin position="110"/>
        <end position="145"/>
    </location>
</feature>
<evidence type="ECO:0000259" key="2">
    <source>
        <dbReference type="SMART" id="SM00974"/>
    </source>
</evidence>
<dbReference type="Pfam" id="PF10544">
    <property type="entry name" value="T5orf172"/>
    <property type="match status" value="1"/>
</dbReference>
<organism evidence="3 4">
    <name type="scientific">Colletotrichum orbiculare (strain 104-T / ATCC 96160 / CBS 514.97 / LARS 414 / MAFF 240422)</name>
    <name type="common">Cucumber anthracnose fungus</name>
    <name type="synonym">Colletotrichum lagenarium</name>
    <dbReference type="NCBI Taxonomy" id="1213857"/>
    <lineage>
        <taxon>Eukaryota</taxon>
        <taxon>Fungi</taxon>
        <taxon>Dikarya</taxon>
        <taxon>Ascomycota</taxon>
        <taxon>Pezizomycotina</taxon>
        <taxon>Sordariomycetes</taxon>
        <taxon>Hypocreomycetidae</taxon>
        <taxon>Glomerellales</taxon>
        <taxon>Glomerellaceae</taxon>
        <taxon>Colletotrichum</taxon>
        <taxon>Colletotrichum orbiculare species complex</taxon>
    </lineage>
</organism>
<feature type="domain" description="Bacteriophage T5 Orf172 DNA-binding" evidence="2">
    <location>
        <begin position="237"/>
        <end position="322"/>
    </location>
</feature>
<proteinExistence type="predicted"/>
<dbReference type="InterPro" id="IPR053006">
    <property type="entry name" value="Meiosis_regulatory"/>
</dbReference>
<dbReference type="EMBL" id="AMCV02000051">
    <property type="protein sequence ID" value="TDZ14342.1"/>
    <property type="molecule type" value="Genomic_DNA"/>
</dbReference>
<dbReference type="OrthoDB" id="2417614at2759"/>
<dbReference type="Proteomes" id="UP000014480">
    <property type="component" value="Unassembled WGS sequence"/>
</dbReference>
<protein>
    <recommendedName>
        <fullName evidence="2">Bacteriophage T5 Orf172 DNA-binding domain-containing protein</fullName>
    </recommendedName>
</protein>
<dbReference type="STRING" id="1213857.A0A484F8T8"/>
<feature type="compositionally biased region" description="Basic and acidic residues" evidence="1">
    <location>
        <begin position="136"/>
        <end position="145"/>
    </location>
</feature>
<dbReference type="PANTHER" id="PTHR28094">
    <property type="entry name" value="MEIOTICALLY UP-REGULATED GENE 113 PROTEIN"/>
    <property type="match status" value="1"/>
</dbReference>
<sequence>MEPSPRPLWIKTDDLLACLGTCHDSKSPSFSRCRGRSVKKPTCDNKLSQSSLSQISPVLRDILNSGNIVSASTHLKTLALLVLCKARHQTQVDEKVAEWGARIRSFLGLGEDSSPEHEDTRPASATKCQPSTKPARSHEEDVLDVKVKKESEREVKLEEIPALKQDAGVPFWKPKYEEAVEHDFTPFAQSSSPGKINRRIIDKLTKPFTTSETDIKSGGQGYIYGYRLPSNHIRPGGKDCNVVKIGFTNNPSRRMAQWKAKCGYEPQIVFMYRVRHHVKIEKVVHLHLGNERRREVCPSCAATHMEFFEVDESRAEATVRMWAAWARLGPFDELGELTPYWRQKLECLDPEDPDCWEKYVFDKVK</sequence>
<evidence type="ECO:0000313" key="3">
    <source>
        <dbReference type="EMBL" id="TDZ14342.1"/>
    </source>
</evidence>
<evidence type="ECO:0000313" key="4">
    <source>
        <dbReference type="Proteomes" id="UP000014480"/>
    </source>
</evidence>
<reference evidence="4" key="1">
    <citation type="journal article" date="2013" name="New Phytol.">
        <title>Comparative genomic and transcriptomic analyses reveal the hemibiotrophic stage shift of Colletotrichum fungi.</title>
        <authorList>
            <person name="Gan P."/>
            <person name="Ikeda K."/>
            <person name="Irieda H."/>
            <person name="Narusaka M."/>
            <person name="O'Connell R.J."/>
            <person name="Narusaka Y."/>
            <person name="Takano Y."/>
            <person name="Kubo Y."/>
            <person name="Shirasu K."/>
        </authorList>
    </citation>
    <scope>NUCLEOTIDE SEQUENCE [LARGE SCALE GENOMIC DNA]</scope>
    <source>
        <strain evidence="4">104-T / ATCC 96160 / CBS 514.97 / LARS 414 / MAFF 240422</strain>
    </source>
</reference>